<comment type="caution">
    <text evidence="1">The sequence shown here is derived from an EMBL/GenBank/DDBJ whole genome shotgun (WGS) entry which is preliminary data.</text>
</comment>
<evidence type="ECO:0000313" key="1">
    <source>
        <dbReference type="EMBL" id="GHO83965.1"/>
    </source>
</evidence>
<keyword evidence="2" id="KW-1185">Reference proteome</keyword>
<gene>
    <name evidence="1" type="ORF">KSZ_19710</name>
</gene>
<protein>
    <submittedName>
        <fullName evidence="1">Uncharacterized protein</fullName>
    </submittedName>
</protein>
<reference evidence="1 2" key="1">
    <citation type="journal article" date="2021" name="Int. J. Syst. Evol. Microbiol.">
        <title>Reticulibacter mediterranei gen. nov., sp. nov., within the new family Reticulibacteraceae fam. nov., and Ktedonospora formicarum gen. nov., sp. nov., Ktedonobacter robiniae sp. nov., Dictyobacter formicarum sp. nov. and Dictyobacter arantiisoli sp. nov., belonging to the class Ktedonobacteria.</title>
        <authorList>
            <person name="Yabe S."/>
            <person name="Zheng Y."/>
            <person name="Wang C.M."/>
            <person name="Sakai Y."/>
            <person name="Abe K."/>
            <person name="Yokota A."/>
            <person name="Donadio S."/>
            <person name="Cavaletti L."/>
            <person name="Monciardini P."/>
        </authorList>
    </citation>
    <scope>NUCLEOTIDE SEQUENCE [LARGE SCALE GENOMIC DNA]</scope>
    <source>
        <strain evidence="1 2">SOSP1-9</strain>
    </source>
</reference>
<dbReference type="EMBL" id="BNJJ01000004">
    <property type="protein sequence ID" value="GHO83965.1"/>
    <property type="molecule type" value="Genomic_DNA"/>
</dbReference>
<dbReference type="RefSeq" id="WP_201361590.1">
    <property type="nucleotide sequence ID" value="NZ_BNJJ01000004.1"/>
</dbReference>
<name>A0ABQ3VD98_9CHLR</name>
<organism evidence="1 2">
    <name type="scientific">Dictyobacter formicarum</name>
    <dbReference type="NCBI Taxonomy" id="2778368"/>
    <lineage>
        <taxon>Bacteria</taxon>
        <taxon>Bacillati</taxon>
        <taxon>Chloroflexota</taxon>
        <taxon>Ktedonobacteria</taxon>
        <taxon>Ktedonobacterales</taxon>
        <taxon>Dictyobacteraceae</taxon>
        <taxon>Dictyobacter</taxon>
    </lineage>
</organism>
<accession>A0ABQ3VD98</accession>
<sequence>MLLYLHSTRREALTASETTLTRWSLTTNPATLLTQVSTVPAIFFEHLYDPGGRMHTFGGISCTPDGEFFALQQP</sequence>
<proteinExistence type="predicted"/>
<evidence type="ECO:0000313" key="2">
    <source>
        <dbReference type="Proteomes" id="UP000635565"/>
    </source>
</evidence>
<dbReference type="Proteomes" id="UP000635565">
    <property type="component" value="Unassembled WGS sequence"/>
</dbReference>